<name>A0A6P0HHZ3_9ACTN</name>
<gene>
    <name evidence="1" type="ORF">G3T38_06110</name>
</gene>
<dbReference type="EMBL" id="JAAGXA010000003">
    <property type="protein sequence ID" value="NEN77847.1"/>
    <property type="molecule type" value="Genomic_DNA"/>
</dbReference>
<dbReference type="RefSeq" id="WP_163771207.1">
    <property type="nucleotide sequence ID" value="NZ_JAAGXA010000003.1"/>
</dbReference>
<accession>A0A6P0HHZ3</accession>
<dbReference type="AlphaFoldDB" id="A0A6P0HHZ3"/>
<protein>
    <submittedName>
        <fullName evidence="1">Uncharacterized protein</fullName>
    </submittedName>
</protein>
<organism evidence="1 2">
    <name type="scientific">Nocardioides zeae</name>
    <dbReference type="NCBI Taxonomy" id="1457234"/>
    <lineage>
        <taxon>Bacteria</taxon>
        <taxon>Bacillati</taxon>
        <taxon>Actinomycetota</taxon>
        <taxon>Actinomycetes</taxon>
        <taxon>Propionibacteriales</taxon>
        <taxon>Nocardioidaceae</taxon>
        <taxon>Nocardioides</taxon>
    </lineage>
</organism>
<evidence type="ECO:0000313" key="1">
    <source>
        <dbReference type="EMBL" id="NEN77847.1"/>
    </source>
</evidence>
<sequence>MDVTACIYSPDGALRLEPDEFLDAALLWWPDAVAVDVRRRIPRSRRVGVRIEAPGERPFQVRLSQDGTELVTDGDHVQQIWFAIWARSRVPYDAPGRLVLVTADASEAALLTPGMTPREVWAAWRGQSEEWQRFARGWLAGTLAG</sequence>
<keyword evidence="2" id="KW-1185">Reference proteome</keyword>
<evidence type="ECO:0000313" key="2">
    <source>
        <dbReference type="Proteomes" id="UP000468687"/>
    </source>
</evidence>
<proteinExistence type="predicted"/>
<comment type="caution">
    <text evidence="1">The sequence shown here is derived from an EMBL/GenBank/DDBJ whole genome shotgun (WGS) entry which is preliminary data.</text>
</comment>
<reference evidence="1 2" key="1">
    <citation type="journal article" date="2014" name="Int. J. Syst. Evol. Microbiol.">
        <title>Nocardioides zeae sp. nov., isolated from the stem of Zea mays.</title>
        <authorList>
            <person name="Glaeser S.P."/>
            <person name="McInroy J.A."/>
            <person name="Busse H.J."/>
            <person name="Kampfer P."/>
        </authorList>
    </citation>
    <scope>NUCLEOTIDE SEQUENCE [LARGE SCALE GENOMIC DNA]</scope>
    <source>
        <strain evidence="1 2">JCM 30728</strain>
    </source>
</reference>
<dbReference type="Proteomes" id="UP000468687">
    <property type="component" value="Unassembled WGS sequence"/>
</dbReference>